<dbReference type="AlphaFoldDB" id="A0A917TW20"/>
<dbReference type="GO" id="GO:0005829">
    <property type="term" value="C:cytosol"/>
    <property type="evidence" value="ECO:0007669"/>
    <property type="project" value="TreeGrafter"/>
</dbReference>
<dbReference type="SUPFAM" id="SSF51445">
    <property type="entry name" value="(Trans)glycosidases"/>
    <property type="match status" value="1"/>
</dbReference>
<dbReference type="PANTHER" id="PTHR10353:SF36">
    <property type="entry name" value="LP05116P"/>
    <property type="match status" value="1"/>
</dbReference>
<dbReference type="Gene3D" id="3.20.20.80">
    <property type="entry name" value="Glycosidases"/>
    <property type="match status" value="1"/>
</dbReference>
<dbReference type="InterPro" id="IPR017736">
    <property type="entry name" value="Glyco_hydro_1_beta-glucosidase"/>
</dbReference>
<dbReference type="InterPro" id="IPR033132">
    <property type="entry name" value="GH_1_N_CS"/>
</dbReference>
<proteinExistence type="inferred from homology"/>
<gene>
    <name evidence="12" type="primary">bglB</name>
    <name evidence="12" type="ORF">GCM10007977_047760</name>
</gene>
<evidence type="ECO:0000256" key="5">
    <source>
        <dbReference type="ARBA" id="ARBA00023001"/>
    </source>
</evidence>
<evidence type="ECO:0000256" key="10">
    <source>
        <dbReference type="PIRSR" id="PIRSR617736-2"/>
    </source>
</evidence>
<dbReference type="EMBL" id="BMPI01000023">
    <property type="protein sequence ID" value="GGM40773.1"/>
    <property type="molecule type" value="Genomic_DNA"/>
</dbReference>
<keyword evidence="13" id="KW-1185">Reference proteome</keyword>
<feature type="binding site" evidence="10">
    <location>
        <position position="15"/>
    </location>
    <ligand>
        <name>substrate</name>
    </ligand>
</feature>
<reference evidence="12" key="1">
    <citation type="journal article" date="2014" name="Int. J. Syst. Evol. Microbiol.">
        <title>Complete genome sequence of Corynebacterium casei LMG S-19264T (=DSM 44701T), isolated from a smear-ripened cheese.</title>
        <authorList>
            <consortium name="US DOE Joint Genome Institute (JGI-PGF)"/>
            <person name="Walter F."/>
            <person name="Albersmeier A."/>
            <person name="Kalinowski J."/>
            <person name="Ruckert C."/>
        </authorList>
    </citation>
    <scope>NUCLEOTIDE SEQUENCE</scope>
    <source>
        <strain evidence="12">JCM 19831</strain>
    </source>
</reference>
<evidence type="ECO:0000256" key="2">
    <source>
        <dbReference type="ARBA" id="ARBA00010838"/>
    </source>
</evidence>
<feature type="binding site" evidence="10">
    <location>
        <position position="376"/>
    </location>
    <ligand>
        <name>substrate</name>
    </ligand>
</feature>
<dbReference type="FunFam" id="3.20.20.80:FF:000004">
    <property type="entry name" value="Beta-glucosidase 6-phospho-beta-glucosidase"/>
    <property type="match status" value="1"/>
</dbReference>
<evidence type="ECO:0000256" key="4">
    <source>
        <dbReference type="ARBA" id="ARBA00022801"/>
    </source>
</evidence>
<evidence type="ECO:0000256" key="7">
    <source>
        <dbReference type="ARBA" id="ARBA00023295"/>
    </source>
</evidence>
<dbReference type="RefSeq" id="WP_190252135.1">
    <property type="nucleotide sequence ID" value="NZ_BMPI01000023.1"/>
</dbReference>
<dbReference type="PANTHER" id="PTHR10353">
    <property type="entry name" value="GLYCOSYL HYDROLASE"/>
    <property type="match status" value="1"/>
</dbReference>
<organism evidence="12 13">
    <name type="scientific">Dactylosporangium sucinum</name>
    <dbReference type="NCBI Taxonomy" id="1424081"/>
    <lineage>
        <taxon>Bacteria</taxon>
        <taxon>Bacillati</taxon>
        <taxon>Actinomycetota</taxon>
        <taxon>Actinomycetes</taxon>
        <taxon>Micromonosporales</taxon>
        <taxon>Micromonosporaceae</taxon>
        <taxon>Dactylosporangium</taxon>
    </lineage>
</organism>
<dbReference type="GO" id="GO:0030245">
    <property type="term" value="P:cellulose catabolic process"/>
    <property type="evidence" value="ECO:0007669"/>
    <property type="project" value="UniProtKB-KW"/>
</dbReference>
<feature type="active site" description="Nucleophile" evidence="9">
    <location>
        <position position="338"/>
    </location>
</feature>
<evidence type="ECO:0000256" key="6">
    <source>
        <dbReference type="ARBA" id="ARBA00023277"/>
    </source>
</evidence>
<feature type="binding site" evidence="10">
    <location>
        <begin position="383"/>
        <end position="384"/>
    </location>
    <ligand>
        <name>substrate</name>
    </ligand>
</feature>
<dbReference type="GO" id="GO:0008422">
    <property type="term" value="F:beta-glucosidase activity"/>
    <property type="evidence" value="ECO:0007669"/>
    <property type="project" value="UniProtKB-EC"/>
</dbReference>
<keyword evidence="8" id="KW-0624">Polysaccharide degradation</keyword>
<dbReference type="NCBIfam" id="TIGR03356">
    <property type="entry name" value="BGL"/>
    <property type="match status" value="1"/>
</dbReference>
<reference evidence="12" key="2">
    <citation type="submission" date="2020-09" db="EMBL/GenBank/DDBJ databases">
        <authorList>
            <person name="Sun Q."/>
            <person name="Ohkuma M."/>
        </authorList>
    </citation>
    <scope>NUCLEOTIDE SEQUENCE</scope>
    <source>
        <strain evidence="12">JCM 19831</strain>
    </source>
</reference>
<evidence type="ECO:0000256" key="11">
    <source>
        <dbReference type="RuleBase" id="RU361175"/>
    </source>
</evidence>
<dbReference type="PRINTS" id="PR00131">
    <property type="entry name" value="GLHYDRLASE1"/>
</dbReference>
<name>A0A917TW20_9ACTN</name>
<evidence type="ECO:0000313" key="13">
    <source>
        <dbReference type="Proteomes" id="UP000642070"/>
    </source>
</evidence>
<feature type="binding site" evidence="10">
    <location>
        <position position="160"/>
    </location>
    <ligand>
        <name>substrate</name>
    </ligand>
</feature>
<comment type="similarity">
    <text evidence="2 11">Belongs to the glycosyl hydrolase 1 family.</text>
</comment>
<keyword evidence="6" id="KW-0119">Carbohydrate metabolism</keyword>
<evidence type="ECO:0000256" key="1">
    <source>
        <dbReference type="ARBA" id="ARBA00000448"/>
    </source>
</evidence>
<evidence type="ECO:0000256" key="8">
    <source>
        <dbReference type="ARBA" id="ARBA00023326"/>
    </source>
</evidence>
<feature type="active site" description="Proton donor" evidence="9">
    <location>
        <position position="161"/>
    </location>
</feature>
<dbReference type="Pfam" id="PF00232">
    <property type="entry name" value="Glyco_hydro_1"/>
    <property type="match status" value="1"/>
</dbReference>
<feature type="binding site" evidence="10">
    <location>
        <position position="116"/>
    </location>
    <ligand>
        <name>substrate</name>
    </ligand>
</feature>
<dbReference type="EC" id="3.2.1.21" evidence="3 11"/>
<dbReference type="Proteomes" id="UP000642070">
    <property type="component" value="Unassembled WGS sequence"/>
</dbReference>
<feature type="binding site" evidence="10">
    <location>
        <position position="289"/>
    </location>
    <ligand>
        <name>substrate</name>
    </ligand>
</feature>
<dbReference type="InterPro" id="IPR017853">
    <property type="entry name" value="GH"/>
</dbReference>
<evidence type="ECO:0000256" key="3">
    <source>
        <dbReference type="ARBA" id="ARBA00012744"/>
    </source>
</evidence>
<keyword evidence="4 11" id="KW-0378">Hydrolase</keyword>
<protein>
    <recommendedName>
        <fullName evidence="3 11">Beta-glucosidase</fullName>
        <ecNumber evidence="3 11">3.2.1.21</ecNumber>
    </recommendedName>
</protein>
<dbReference type="PROSITE" id="PS00653">
    <property type="entry name" value="GLYCOSYL_HYDROL_F1_2"/>
    <property type="match status" value="1"/>
</dbReference>
<comment type="catalytic activity">
    <reaction evidence="1 11">
        <text>Hydrolysis of terminal, non-reducing beta-D-glucosyl residues with release of beta-D-glucose.</text>
        <dbReference type="EC" id="3.2.1.21"/>
    </reaction>
</comment>
<keyword evidence="5" id="KW-0136">Cellulose degradation</keyword>
<accession>A0A917TW20</accession>
<dbReference type="InterPro" id="IPR001360">
    <property type="entry name" value="Glyco_hydro_1"/>
</dbReference>
<comment type="caution">
    <text evidence="12">The sequence shown here is derived from an EMBL/GenBank/DDBJ whole genome shotgun (WGS) entry which is preliminary data.</text>
</comment>
<keyword evidence="7 11" id="KW-0326">Glycosidase</keyword>
<evidence type="ECO:0000313" key="12">
    <source>
        <dbReference type="EMBL" id="GGM40773.1"/>
    </source>
</evidence>
<sequence length="419" mass="45732">MRPGFRWGVATSAYQIEGAAAEDGRGPSIWDTFSHTPGAIADGGTGDVACDHYRRLDEDLGLLSRLGVDTYRFSVAWPRVQPTGTGPANPAGLDFYDRLVDGLLARGIDPWLTLYHWDLPQPLEDDGGWPERDTAHRFAEYAGLVLDRLGDRVPVWTTLNEPWCVAMYGYADGIHAPGRRDFPAAIRAVHHLLLGHGLAAARIRARPVRVGITLNLANTLPAPGTTGLDDEIRRLDGLSTRMYLDALVHGRYPDDVLRDLAARGAPLPVEDGDAALIAAPLDVLGVNYYFDTVLGADGTEVRAGPVTGMGWPVTPHGLTALLLRLHREYPGLPVVVTENGTVMPDDADRTAFLSAHVDAVERAVAAGADVRGYFVWTLLDNFEWGHGYGPRFGLVEVDHATQRRTPRGSFHWYRARISG</sequence>
<evidence type="ECO:0000256" key="9">
    <source>
        <dbReference type="PIRSR" id="PIRSR617736-1"/>
    </source>
</evidence>